<dbReference type="InterPro" id="IPR020818">
    <property type="entry name" value="Chaperonin_GroES"/>
</dbReference>
<dbReference type="SUPFAM" id="SSF50129">
    <property type="entry name" value="GroES-like"/>
    <property type="match status" value="1"/>
</dbReference>
<dbReference type="Gene3D" id="2.30.33.40">
    <property type="entry name" value="GroES chaperonin"/>
    <property type="match status" value="1"/>
</dbReference>
<dbReference type="CDD" id="cd00320">
    <property type="entry name" value="cpn10"/>
    <property type="match status" value="1"/>
</dbReference>
<organism evidence="2">
    <name type="scientific">Hot spring virus BHS2</name>
    <dbReference type="NCBI Taxonomy" id="2024352"/>
    <lineage>
        <taxon>Viruses</taxon>
    </lineage>
</organism>
<sequence>MRMYGDNVLVRPADRFERGSIALPDYAIGDVMHGTVIVAGPGRYDFYGRFHPVDLKPGDGVIWERGAPVHELEYEGARALIISARFIVATWPGT</sequence>
<dbReference type="InterPro" id="IPR037124">
    <property type="entry name" value="Chaperonin_GroES_sf"/>
</dbReference>
<keyword evidence="1" id="KW-0143">Chaperone</keyword>
<dbReference type="GO" id="GO:0005524">
    <property type="term" value="F:ATP binding"/>
    <property type="evidence" value="ECO:0007669"/>
    <property type="project" value="InterPro"/>
</dbReference>
<protein>
    <submittedName>
        <fullName evidence="2">Co-chaperonin GroES</fullName>
    </submittedName>
</protein>
<evidence type="ECO:0000256" key="1">
    <source>
        <dbReference type="ARBA" id="ARBA00023186"/>
    </source>
</evidence>
<dbReference type="InterPro" id="IPR011032">
    <property type="entry name" value="GroES-like_sf"/>
</dbReference>
<name>A0A2Y9CIC8_9VIRU</name>
<dbReference type="PRINTS" id="PR00297">
    <property type="entry name" value="CHAPERONIN10"/>
</dbReference>
<dbReference type="EMBL" id="MF098557">
    <property type="protein sequence ID" value="ASV43923.1"/>
    <property type="molecule type" value="Genomic_DNA"/>
</dbReference>
<dbReference type="SMART" id="SM00883">
    <property type="entry name" value="Cpn10"/>
    <property type="match status" value="1"/>
</dbReference>
<accession>A0A2Y9CIC8</accession>
<dbReference type="Pfam" id="PF00166">
    <property type="entry name" value="Cpn10"/>
    <property type="match status" value="1"/>
</dbReference>
<dbReference type="GO" id="GO:0044183">
    <property type="term" value="F:protein folding chaperone"/>
    <property type="evidence" value="ECO:0007669"/>
    <property type="project" value="InterPro"/>
</dbReference>
<proteinExistence type="predicted"/>
<evidence type="ECO:0000313" key="2">
    <source>
        <dbReference type="EMBL" id="ASV43923.1"/>
    </source>
</evidence>
<reference evidence="2" key="1">
    <citation type="submission" date="2017-05" db="EMBL/GenBank/DDBJ databases">
        <title>The virome of a scalding spring: bacteriophages and archaeal viruses share the pool.</title>
        <authorList>
            <person name="Zablocki O.D.J."/>
            <person name="van Zyl L.J."/>
            <person name="Kirby B."/>
            <person name="Trindade M.I."/>
        </authorList>
    </citation>
    <scope>NUCLEOTIDE SEQUENCE</scope>
</reference>